<dbReference type="EMBL" id="FSRC01000002">
    <property type="protein sequence ID" value="SIO00799.1"/>
    <property type="molecule type" value="Genomic_DNA"/>
</dbReference>
<evidence type="ECO:0000259" key="4">
    <source>
        <dbReference type="Pfam" id="PF00535"/>
    </source>
</evidence>
<organism evidence="5 6">
    <name type="scientific">Algoriphagus halophilus</name>
    <dbReference type="NCBI Taxonomy" id="226505"/>
    <lineage>
        <taxon>Bacteria</taxon>
        <taxon>Pseudomonadati</taxon>
        <taxon>Bacteroidota</taxon>
        <taxon>Cytophagia</taxon>
        <taxon>Cytophagales</taxon>
        <taxon>Cyclobacteriaceae</taxon>
        <taxon>Algoriphagus</taxon>
    </lineage>
</organism>
<keyword evidence="6" id="KW-1185">Reference proteome</keyword>
<dbReference type="Proteomes" id="UP000185221">
    <property type="component" value="Unassembled WGS sequence"/>
</dbReference>
<dbReference type="GO" id="GO:0016757">
    <property type="term" value="F:glycosyltransferase activity"/>
    <property type="evidence" value="ECO:0007669"/>
    <property type="project" value="UniProtKB-KW"/>
</dbReference>
<dbReference type="STRING" id="226505.SAMN05444394_2860"/>
<evidence type="ECO:0000256" key="1">
    <source>
        <dbReference type="ARBA" id="ARBA00006739"/>
    </source>
</evidence>
<name>A0A1N6FZS2_9BACT</name>
<dbReference type="PANTHER" id="PTHR43179:SF12">
    <property type="entry name" value="GALACTOFURANOSYLTRANSFERASE GLFT2"/>
    <property type="match status" value="1"/>
</dbReference>
<feature type="domain" description="Glycosyltransferase 2-like" evidence="4">
    <location>
        <begin position="11"/>
        <end position="160"/>
    </location>
</feature>
<dbReference type="Pfam" id="PF00535">
    <property type="entry name" value="Glycos_transf_2"/>
    <property type="match status" value="1"/>
</dbReference>
<dbReference type="PANTHER" id="PTHR43179">
    <property type="entry name" value="RHAMNOSYLTRANSFERASE WBBL"/>
    <property type="match status" value="1"/>
</dbReference>
<dbReference type="SUPFAM" id="SSF53448">
    <property type="entry name" value="Nucleotide-diphospho-sugar transferases"/>
    <property type="match status" value="1"/>
</dbReference>
<evidence type="ECO:0000256" key="2">
    <source>
        <dbReference type="ARBA" id="ARBA00022676"/>
    </source>
</evidence>
<proteinExistence type="inferred from homology"/>
<dbReference type="InterPro" id="IPR001173">
    <property type="entry name" value="Glyco_trans_2-like"/>
</dbReference>
<sequence>MAFIPEPSVAIVLVNWNGFEFTEACLQSLQHLEFPDYKIIVVDNASDNQEGSRLKAVFPDILLIQNEQNLGFTGGNNVGIRKALEDGYTHIMLLNNDTEVEADFLGEMIRRFQSNSKLGMVQPLICFLHEKEQIWSAGGKWNSFLGRAITLGDRKFLSNAYVADRPLDWATGCCMLVTREALLKVGLLNEGYFAYFEDVEWSLRFRENGYGIALASKAKIYHEAGASSKKKHSEGTLSARVFYLHVRNQLFLLRSACSGWEKPFAFAYHFSRFSLWMGYFFIRGRFQKLKSVARGIRDGLNFPLQNPLQWP</sequence>
<evidence type="ECO:0000313" key="6">
    <source>
        <dbReference type="Proteomes" id="UP000185221"/>
    </source>
</evidence>
<dbReference type="InterPro" id="IPR029044">
    <property type="entry name" value="Nucleotide-diphossugar_trans"/>
</dbReference>
<accession>A0A1N6FZS2</accession>
<evidence type="ECO:0000313" key="5">
    <source>
        <dbReference type="EMBL" id="SIO00799.1"/>
    </source>
</evidence>
<keyword evidence="3" id="KW-0808">Transferase</keyword>
<evidence type="ECO:0000256" key="3">
    <source>
        <dbReference type="ARBA" id="ARBA00022679"/>
    </source>
</evidence>
<dbReference type="Gene3D" id="3.90.550.10">
    <property type="entry name" value="Spore Coat Polysaccharide Biosynthesis Protein SpsA, Chain A"/>
    <property type="match status" value="1"/>
</dbReference>
<dbReference type="AlphaFoldDB" id="A0A1N6FZS2"/>
<protein>
    <recommendedName>
        <fullName evidence="4">Glycosyltransferase 2-like domain-containing protein</fullName>
    </recommendedName>
</protein>
<dbReference type="RefSeq" id="WP_074225659.1">
    <property type="nucleotide sequence ID" value="NZ_FSRC01000002.1"/>
</dbReference>
<dbReference type="OrthoDB" id="9771846at2"/>
<keyword evidence="2" id="KW-0328">Glycosyltransferase</keyword>
<gene>
    <name evidence="5" type="ORF">SAMN05444394_2860</name>
</gene>
<comment type="similarity">
    <text evidence="1">Belongs to the glycosyltransferase 2 family.</text>
</comment>
<reference evidence="6" key="1">
    <citation type="submission" date="2016-11" db="EMBL/GenBank/DDBJ databases">
        <authorList>
            <person name="Varghese N."/>
            <person name="Submissions S."/>
        </authorList>
    </citation>
    <scope>NUCLEOTIDE SEQUENCE [LARGE SCALE GENOMIC DNA]</scope>
    <source>
        <strain evidence="6">DSM 15292</strain>
    </source>
</reference>
<dbReference type="CDD" id="cd04186">
    <property type="entry name" value="GT_2_like_c"/>
    <property type="match status" value="1"/>
</dbReference>